<dbReference type="Gene3D" id="1.10.486.10">
    <property type="entry name" value="PCRA, domain 4"/>
    <property type="match status" value="1"/>
</dbReference>
<dbReference type="PANTHER" id="PTHR11070:SF23">
    <property type="entry name" value="RECBCD ENZYME SUBUNIT RECB"/>
    <property type="match status" value="1"/>
</dbReference>
<evidence type="ECO:0000256" key="10">
    <source>
        <dbReference type="ARBA" id="ARBA00023125"/>
    </source>
</evidence>
<evidence type="ECO:0000256" key="4">
    <source>
        <dbReference type="ARBA" id="ARBA00022763"/>
    </source>
</evidence>
<evidence type="ECO:0000256" key="5">
    <source>
        <dbReference type="ARBA" id="ARBA00022801"/>
    </source>
</evidence>
<dbReference type="GO" id="GO:0008854">
    <property type="term" value="F:exodeoxyribonuclease V activity"/>
    <property type="evidence" value="ECO:0007669"/>
    <property type="project" value="InterPro"/>
</dbReference>
<comment type="catalytic activity">
    <reaction evidence="15">
        <text>ATP + H2O = ADP + phosphate + H(+)</text>
        <dbReference type="Rhea" id="RHEA:13065"/>
        <dbReference type="ChEBI" id="CHEBI:15377"/>
        <dbReference type="ChEBI" id="CHEBI:15378"/>
        <dbReference type="ChEBI" id="CHEBI:30616"/>
        <dbReference type="ChEBI" id="CHEBI:43474"/>
        <dbReference type="ChEBI" id="CHEBI:456216"/>
        <dbReference type="EC" id="5.6.2.4"/>
    </reaction>
</comment>
<evidence type="ECO:0000256" key="6">
    <source>
        <dbReference type="ARBA" id="ARBA00022806"/>
    </source>
</evidence>
<dbReference type="InterPro" id="IPR011335">
    <property type="entry name" value="Restrct_endonuc-II-like"/>
</dbReference>
<keyword evidence="7" id="KW-0269">Exonuclease</keyword>
<organism evidence="19 20">
    <name type="scientific">Gracilimonas sediminicola</name>
    <dbReference type="NCBI Taxonomy" id="2952158"/>
    <lineage>
        <taxon>Bacteria</taxon>
        <taxon>Pseudomonadati</taxon>
        <taxon>Balneolota</taxon>
        <taxon>Balneolia</taxon>
        <taxon>Balneolales</taxon>
        <taxon>Balneolaceae</taxon>
        <taxon>Gracilimonas</taxon>
    </lineage>
</organism>
<proteinExistence type="inferred from homology"/>
<dbReference type="AlphaFoldDB" id="A0A9X2L5R1"/>
<evidence type="ECO:0000256" key="8">
    <source>
        <dbReference type="ARBA" id="ARBA00022840"/>
    </source>
</evidence>
<dbReference type="InterPro" id="IPR000212">
    <property type="entry name" value="DNA_helicase_UvrD/REP"/>
</dbReference>
<evidence type="ECO:0000256" key="7">
    <source>
        <dbReference type="ARBA" id="ARBA00022839"/>
    </source>
</evidence>
<dbReference type="Proteomes" id="UP001139125">
    <property type="component" value="Unassembled WGS sequence"/>
</dbReference>
<comment type="catalytic activity">
    <reaction evidence="13">
        <text>Couples ATP hydrolysis with the unwinding of duplex DNA by translocating in the 3'-5' direction.</text>
        <dbReference type="EC" id="5.6.2.4"/>
    </reaction>
</comment>
<reference evidence="19" key="1">
    <citation type="submission" date="2022-06" db="EMBL/GenBank/DDBJ databases">
        <title>Gracilimonas sp. CAU 1638 isolated from sea sediment.</title>
        <authorList>
            <person name="Kim W."/>
        </authorList>
    </citation>
    <scope>NUCLEOTIDE SEQUENCE</scope>
    <source>
        <strain evidence="19">CAU 1638</strain>
    </source>
</reference>
<evidence type="ECO:0000256" key="9">
    <source>
        <dbReference type="ARBA" id="ARBA00022842"/>
    </source>
</evidence>
<evidence type="ECO:0000259" key="18">
    <source>
        <dbReference type="PROSITE" id="PS51217"/>
    </source>
</evidence>
<evidence type="ECO:0000256" key="13">
    <source>
        <dbReference type="ARBA" id="ARBA00034617"/>
    </source>
</evidence>
<accession>A0A9X2L5R1</accession>
<feature type="domain" description="UvrD-like helicase ATP-binding" evidence="17">
    <location>
        <begin position="1"/>
        <end position="448"/>
    </location>
</feature>
<evidence type="ECO:0000256" key="15">
    <source>
        <dbReference type="ARBA" id="ARBA00048988"/>
    </source>
</evidence>
<dbReference type="PROSITE" id="PS51217">
    <property type="entry name" value="UVRD_HELICASE_CTER"/>
    <property type="match status" value="1"/>
</dbReference>
<dbReference type="Gene3D" id="3.90.320.10">
    <property type="match status" value="1"/>
</dbReference>
<dbReference type="GO" id="GO:0000725">
    <property type="term" value="P:recombinational repair"/>
    <property type="evidence" value="ECO:0007669"/>
    <property type="project" value="TreeGrafter"/>
</dbReference>
<dbReference type="Pfam" id="PF13361">
    <property type="entry name" value="UvrD_C"/>
    <property type="match status" value="2"/>
</dbReference>
<gene>
    <name evidence="19" type="primary">recB</name>
    <name evidence="19" type="ORF">NM125_14745</name>
</gene>
<keyword evidence="4" id="KW-0227">DNA damage</keyword>
<protein>
    <recommendedName>
        <fullName evidence="14">DNA 3'-5' helicase</fullName>
        <ecNumber evidence="14">5.6.2.4</ecNumber>
    </recommendedName>
</protein>
<keyword evidence="20" id="KW-1185">Reference proteome</keyword>
<evidence type="ECO:0000313" key="20">
    <source>
        <dbReference type="Proteomes" id="UP001139125"/>
    </source>
</evidence>
<dbReference type="InterPro" id="IPR004586">
    <property type="entry name" value="RecB"/>
</dbReference>
<keyword evidence="10" id="KW-0238">DNA-binding</keyword>
<dbReference type="GO" id="GO:0003677">
    <property type="term" value="F:DNA binding"/>
    <property type="evidence" value="ECO:0007669"/>
    <property type="project" value="UniProtKB-KW"/>
</dbReference>
<evidence type="ECO:0000256" key="1">
    <source>
        <dbReference type="ARBA" id="ARBA00022722"/>
    </source>
</evidence>
<keyword evidence="3 16" id="KW-0547">Nucleotide-binding</keyword>
<evidence type="ECO:0000259" key="17">
    <source>
        <dbReference type="PROSITE" id="PS51198"/>
    </source>
</evidence>
<dbReference type="CDD" id="cd22352">
    <property type="entry name" value="RecB_C-like"/>
    <property type="match status" value="1"/>
</dbReference>
<dbReference type="GO" id="GO:0009338">
    <property type="term" value="C:exodeoxyribonuclease V complex"/>
    <property type="evidence" value="ECO:0007669"/>
    <property type="project" value="TreeGrafter"/>
</dbReference>
<dbReference type="PROSITE" id="PS51198">
    <property type="entry name" value="UVRD_HELICASE_ATP_BIND"/>
    <property type="match status" value="1"/>
</dbReference>
<comment type="caution">
    <text evidence="19">The sequence shown here is derived from an EMBL/GenBank/DDBJ whole genome shotgun (WGS) entry which is preliminary data.</text>
</comment>
<evidence type="ECO:0000256" key="16">
    <source>
        <dbReference type="PROSITE-ProRule" id="PRU00560"/>
    </source>
</evidence>
<dbReference type="NCBIfam" id="TIGR00609">
    <property type="entry name" value="recB"/>
    <property type="match status" value="1"/>
</dbReference>
<dbReference type="SUPFAM" id="SSF52540">
    <property type="entry name" value="P-loop containing nucleoside triphosphate hydrolases"/>
    <property type="match status" value="1"/>
</dbReference>
<keyword evidence="2" id="KW-0479">Metal-binding</keyword>
<dbReference type="Pfam" id="PF00580">
    <property type="entry name" value="UvrD-helicase"/>
    <property type="match status" value="1"/>
</dbReference>
<dbReference type="GO" id="GO:0046872">
    <property type="term" value="F:metal ion binding"/>
    <property type="evidence" value="ECO:0007669"/>
    <property type="project" value="UniProtKB-KW"/>
</dbReference>
<keyword evidence="11" id="KW-0234">DNA repair</keyword>
<dbReference type="InterPro" id="IPR014017">
    <property type="entry name" value="DNA_helicase_UvrD-like_C"/>
</dbReference>
<dbReference type="GO" id="GO:0005524">
    <property type="term" value="F:ATP binding"/>
    <property type="evidence" value="ECO:0007669"/>
    <property type="project" value="UniProtKB-UniRule"/>
</dbReference>
<keyword evidence="1" id="KW-0540">Nuclease</keyword>
<keyword evidence="5 16" id="KW-0378">Hydrolase</keyword>
<sequence>MSKPLAVFEAPLKGISLVEASAGTGKTYNIASLYVRAILEKGLEPSQILVMTYTEAATAELKFRLRSRLKESLQAIKSNEAGNDGFLENLISQGYDDAEAKLKSAIDRFDEAAVFTIHGFCSRLLTEYSLQFGVSPNFELLTDQSEVLQDCVDDYWRSFIRGAETYSNDFLLLDYLTDEGFGPDELKSVVDEIMNQPNSEVIPANYNLERLYSLVDRLRDKFKEVQVLWEDEGETLEEIYRGDDLNRGIYRKSTEESDWLILREWLNNDSAKIWYSDRLEKFGTKLSRSGKKSAPDIPVLKISRAIDEYMEIADRLKMLKIAFIQESIDQIRNDFEKQKENSNLLTYSDLLELSEQGLSADSSGKLAERLSVKYPLALVDEFQDTDPIQYSIFKQIYYKRGDAALFMIGDPKQAIYGFRGADIFTYLEAKKDSDDAQSYTLSENHRSNSRMIEGVNELFGQSASPFLIDGFSFNPAHFPSQKEDSPYLKSKSGEAVTPLQAITLDEDEYTSKGALEEDIYTAVCNEVTELLSGEYTLNGREVEEKDIAILIRKGFQGEKIQQMLREKGLKSVLKSRTSVFQTREADELLLVLKSIQKISNEQGIRAALSTELLGYTAGDIYPLLQDEQKWAKIIQQFVQLKEIWDKQGIEAALERLLQEFGVLGRLSVFKDAERRITNLMHLSELLGQAQREQRVQGKALLKWFHQKQQEGSADSDDEQLRLESDEDLIQISTIHSSKGLQYPIVLCPFLWDSGADVKSTDILKFHSDGMNYIDISQGISHSEREKYELLTIEQQMAEEVRLSYVALTRSIASSFVFIPNYKKIDQSPLSSILHGKNESDSGSFDSLLSILNKCGHIEVRDPADGKPAKGDQESEAASTLKSAQFRRKDMYQYPRMLSYSSLTEGKSHTDSAHDYDELFYQFENKAPLTHDKFGFPRGANAGTFLHKIFEDISFNSPKNLEQVIIDNLNYYGFEEIWKTPVQKWVEDALAMELGNPPVCLSTLKDTNVLKEMEFYFPVQNLQVGEIWEMIRGEKPGSADLDHASGFIKGFIDLIFRYGDSYYILDYKSNHLGDTPADYSSENLSQAIKDSGYDLQYHIYSLALHRFLRKRVADYDYEQHFGGVLYLFLRGLDKDKPGSGVFFDKPDFELISQLNHYFEQGGNQ</sequence>
<evidence type="ECO:0000256" key="14">
    <source>
        <dbReference type="ARBA" id="ARBA00034808"/>
    </source>
</evidence>
<dbReference type="EMBL" id="JANDBC010000003">
    <property type="protein sequence ID" value="MCP9292846.1"/>
    <property type="molecule type" value="Genomic_DNA"/>
</dbReference>
<feature type="binding site" evidence="16">
    <location>
        <begin position="20"/>
        <end position="27"/>
    </location>
    <ligand>
        <name>ATP</name>
        <dbReference type="ChEBI" id="CHEBI:30616"/>
    </ligand>
</feature>
<evidence type="ECO:0000313" key="19">
    <source>
        <dbReference type="EMBL" id="MCP9292846.1"/>
    </source>
</evidence>
<dbReference type="Gene3D" id="1.10.3170.10">
    <property type="entry name" value="Recbcd, chain B, domain 2"/>
    <property type="match status" value="1"/>
</dbReference>
<evidence type="ECO:0000256" key="11">
    <source>
        <dbReference type="ARBA" id="ARBA00023204"/>
    </source>
</evidence>
<keyword evidence="9" id="KW-0460">Magnesium</keyword>
<name>A0A9X2L5R1_9BACT</name>
<dbReference type="InterPro" id="IPR027417">
    <property type="entry name" value="P-loop_NTPase"/>
</dbReference>
<dbReference type="HAMAP" id="MF_01485">
    <property type="entry name" value="RecB"/>
    <property type="match status" value="1"/>
</dbReference>
<dbReference type="GO" id="GO:0005829">
    <property type="term" value="C:cytosol"/>
    <property type="evidence" value="ECO:0007669"/>
    <property type="project" value="TreeGrafter"/>
</dbReference>
<evidence type="ECO:0000256" key="3">
    <source>
        <dbReference type="ARBA" id="ARBA00022741"/>
    </source>
</evidence>
<dbReference type="InterPro" id="IPR011604">
    <property type="entry name" value="PDDEXK-like_dom_sf"/>
</dbReference>
<keyword evidence="12" id="KW-0413">Isomerase</keyword>
<dbReference type="GO" id="GO:0043138">
    <property type="term" value="F:3'-5' DNA helicase activity"/>
    <property type="evidence" value="ECO:0007669"/>
    <property type="project" value="UniProtKB-EC"/>
</dbReference>
<dbReference type="RefSeq" id="WP_255135745.1">
    <property type="nucleotide sequence ID" value="NZ_JANDBC010000003.1"/>
</dbReference>
<evidence type="ECO:0000256" key="2">
    <source>
        <dbReference type="ARBA" id="ARBA00022723"/>
    </source>
</evidence>
<dbReference type="PANTHER" id="PTHR11070">
    <property type="entry name" value="UVRD / RECB / PCRA DNA HELICASE FAMILY MEMBER"/>
    <property type="match status" value="1"/>
</dbReference>
<dbReference type="Gene3D" id="3.40.50.300">
    <property type="entry name" value="P-loop containing nucleotide triphosphate hydrolases"/>
    <property type="match status" value="2"/>
</dbReference>
<dbReference type="InterPro" id="IPR014016">
    <property type="entry name" value="UvrD-like_ATP-bd"/>
</dbReference>
<evidence type="ECO:0000256" key="12">
    <source>
        <dbReference type="ARBA" id="ARBA00023235"/>
    </source>
</evidence>
<keyword evidence="8 16" id="KW-0067">ATP-binding</keyword>
<dbReference type="EC" id="5.6.2.4" evidence="14"/>
<dbReference type="SUPFAM" id="SSF52980">
    <property type="entry name" value="Restriction endonuclease-like"/>
    <property type="match status" value="1"/>
</dbReference>
<keyword evidence="6 16" id="KW-0347">Helicase</keyword>
<feature type="domain" description="UvrD-like helicase C-terminal" evidence="18">
    <location>
        <begin position="465"/>
        <end position="739"/>
    </location>
</feature>